<protein>
    <submittedName>
        <fullName evidence="10">Choice-of-anchor D domain-containing protein</fullName>
    </submittedName>
</protein>
<dbReference type="PANTHER" id="PTHR19328:SF13">
    <property type="entry name" value="HIPL1 PROTEIN"/>
    <property type="match status" value="1"/>
</dbReference>
<dbReference type="InterPro" id="IPR013783">
    <property type="entry name" value="Ig-like_fold"/>
</dbReference>
<dbReference type="PANTHER" id="PTHR19328">
    <property type="entry name" value="HEDGEHOG-INTERACTING PROTEIN"/>
    <property type="match status" value="1"/>
</dbReference>
<evidence type="ECO:0000256" key="4">
    <source>
        <dbReference type="ARBA" id="ARBA00022729"/>
    </source>
</evidence>
<evidence type="ECO:0000256" key="2">
    <source>
        <dbReference type="ARBA" id="ARBA00004496"/>
    </source>
</evidence>
<feature type="domain" description="Glucose/Sorbosone dehydrogenase" evidence="7">
    <location>
        <begin position="608"/>
        <end position="688"/>
    </location>
</feature>
<reference evidence="10 11" key="1">
    <citation type="submission" date="2019-08" db="EMBL/GenBank/DDBJ databases">
        <title>Seonamhaeicola sediminis sp. nov., isolated from marine sediment.</title>
        <authorList>
            <person name="Cao W.R."/>
        </authorList>
    </citation>
    <scope>NUCLEOTIDE SEQUENCE [LARGE SCALE GENOMIC DNA]</scope>
    <source>
        <strain evidence="10 11">1505</strain>
    </source>
</reference>
<dbReference type="SUPFAM" id="SSF50952">
    <property type="entry name" value="Soluble quinoprotein glucose dehydrogenase"/>
    <property type="match status" value="1"/>
</dbReference>
<feature type="domain" description="HYDIN/VesB/CFA65-like Ig-like" evidence="9">
    <location>
        <begin position="180"/>
        <end position="271"/>
    </location>
</feature>
<dbReference type="GO" id="GO:0005737">
    <property type="term" value="C:cytoplasm"/>
    <property type="evidence" value="ECO:0007669"/>
    <property type="project" value="UniProtKB-SubCell"/>
</dbReference>
<dbReference type="Proteomes" id="UP000321080">
    <property type="component" value="Unassembled WGS sequence"/>
</dbReference>
<evidence type="ECO:0000259" key="8">
    <source>
        <dbReference type="Pfam" id="PF18962"/>
    </source>
</evidence>
<evidence type="ECO:0000259" key="7">
    <source>
        <dbReference type="Pfam" id="PF07995"/>
    </source>
</evidence>
<dbReference type="InterPro" id="IPR011041">
    <property type="entry name" value="Quinoprot_gluc/sorb_DH_b-prop"/>
</dbReference>
<feature type="domain" description="Glucose/Sorbosone dehydrogenase" evidence="7">
    <location>
        <begin position="299"/>
        <end position="538"/>
    </location>
</feature>
<evidence type="ECO:0000313" key="11">
    <source>
        <dbReference type="Proteomes" id="UP000321080"/>
    </source>
</evidence>
<dbReference type="Gene3D" id="2.120.10.30">
    <property type="entry name" value="TolB, C-terminal domain"/>
    <property type="match status" value="1"/>
</dbReference>
<evidence type="ECO:0000313" key="10">
    <source>
        <dbReference type="EMBL" id="TXG34494.1"/>
    </source>
</evidence>
<dbReference type="InterPro" id="IPR026444">
    <property type="entry name" value="Secre_tail"/>
</dbReference>
<keyword evidence="11" id="KW-1185">Reference proteome</keyword>
<keyword evidence="6" id="KW-0966">Cell projection</keyword>
<dbReference type="NCBIfam" id="TIGR04183">
    <property type="entry name" value="Por_Secre_tail"/>
    <property type="match status" value="1"/>
</dbReference>
<organism evidence="10 11">
    <name type="scientific">Seonamhaeicola maritimus</name>
    <dbReference type="NCBI Taxonomy" id="2591822"/>
    <lineage>
        <taxon>Bacteria</taxon>
        <taxon>Pseudomonadati</taxon>
        <taxon>Bacteroidota</taxon>
        <taxon>Flavobacteriia</taxon>
        <taxon>Flavobacteriales</taxon>
        <taxon>Flavobacteriaceae</taxon>
    </lineage>
</organism>
<evidence type="ECO:0000256" key="3">
    <source>
        <dbReference type="ARBA" id="ARBA00022490"/>
    </source>
</evidence>
<keyword evidence="5" id="KW-0969">Cilium</keyword>
<accession>A0A5C7GEC3</accession>
<dbReference type="Gene3D" id="2.60.40.10">
    <property type="entry name" value="Immunoglobulins"/>
    <property type="match status" value="2"/>
</dbReference>
<evidence type="ECO:0000256" key="6">
    <source>
        <dbReference type="ARBA" id="ARBA00023273"/>
    </source>
</evidence>
<dbReference type="AlphaFoldDB" id="A0A5C7GEC3"/>
<evidence type="ECO:0000259" key="9">
    <source>
        <dbReference type="Pfam" id="PF22544"/>
    </source>
</evidence>
<name>A0A5C7GEC3_9FLAO</name>
<dbReference type="InterPro" id="IPR012938">
    <property type="entry name" value="Glc/Sorbosone_DH"/>
</dbReference>
<dbReference type="Pfam" id="PF18962">
    <property type="entry name" value="Por_Secre_tail"/>
    <property type="match status" value="1"/>
</dbReference>
<feature type="domain" description="Secretion system C-terminal sorting" evidence="8">
    <location>
        <begin position="968"/>
        <end position="1040"/>
    </location>
</feature>
<dbReference type="InterPro" id="IPR053879">
    <property type="entry name" value="HYDIN_VesB_CFA65-like_Ig"/>
</dbReference>
<evidence type="ECO:0000256" key="5">
    <source>
        <dbReference type="ARBA" id="ARBA00023069"/>
    </source>
</evidence>
<evidence type="ECO:0000256" key="1">
    <source>
        <dbReference type="ARBA" id="ARBA00004138"/>
    </source>
</evidence>
<sequence length="1042" mass="110830">MNLILPTKKLLIHKTLAVILFLFVAHVGAQGTLQVSGNGNVIASGDNTPSTSDNTDFGTIGQGGSINKTFIIDNTAGGGSPGRRLNNIVVTIDNSDFSPTPANLGNLKGNENPINHSITFTPSTTGIQTATVTVSFSNGTNNPYTFTIQGEAVVPIPEIEIRGNGIAIPASGNLTNSIADNTDFGTTNEGSTIDRDFTIHNLGTGTLNISSIVLGNPTDFALVNSGSSSIAPGGSTTMTIRYNALTSATHYSSITVSNSDSDENPYLINIEATATEAQYIPLTTGPDWTVTNITADNELDYPNEITFGPDDFLWITERVGKKVVKVSPDGGSKIVMLDLTAKVHQSAGQDGLMGMAIHPDLYVDLNTTNNFVYLAYTYDSGGRKLRIERYTYNSTTGLLNSGSNTTIIEGFDASNDHNSGRLKIGPDLKLYYTIGDQGANQFANACNEIRAQYLPSTQGDYSDYKGKVLRLNLNGTIPLDNPTLGGVQTHIYTYGHRNAQGLVFGSDGTLYSSEHGPKVDDEINIISAGKNYGWPLIAGYYDNLSYKYCNWSSATNCNSGNFSDHNCADGVTPIEEFISGEPLDHQEPIGTYNSTVGFDPGGGWLTWPTVGPSSIDIYEGTEIPGWDKSLLITTLKRGTIFRAKLSATGDALEDGIYEEFHSSNDRYRDIAIDPNNQVIYAITDNTGGTSGPSGTTSVGIENPGVIVKIQYGCIIGSVCDDGDACTTNDVYLDCDTCAGTFQDADGDGICDADDQCPGFDDNLIGTTCDDGDACTINDVYTDCDTCSGTFLDADGDGVCANDDPDDNDGCTPDPQSPACSTCSDLTTSFSTNPLTHSGGGSSSTTLNFNSVSQDVLFTISDLDQRTGGKPNNRYIDQVLVEYNNGSGFQDYGTFSGNSVSNVLVDIQGIVTAVRVTLSDGYDGSTSATMSVSFTNVDYCYEAASGKVASGKSKVEDSANINTVSNFKIFPNPAKSEVFVTSPESGLKATISLYTITGQVVKKIKITRNIQKVGLEGLSKGLYLLRVINDTGEELEMKRIIIE</sequence>
<dbReference type="OrthoDB" id="9770043at2"/>
<gene>
    <name evidence="10" type="ORF">FUA22_17910</name>
</gene>
<dbReference type="RefSeq" id="WP_147769978.1">
    <property type="nucleotide sequence ID" value="NZ_VRKQ01000024.1"/>
</dbReference>
<comment type="caution">
    <text evidence="10">The sequence shown here is derived from an EMBL/GenBank/DDBJ whole genome shotgun (WGS) entry which is preliminary data.</text>
</comment>
<comment type="subcellular location">
    <subcellularLocation>
        <location evidence="1">Cell projection</location>
        <location evidence="1">Cilium</location>
    </subcellularLocation>
    <subcellularLocation>
        <location evidence="2">Cytoplasm</location>
    </subcellularLocation>
</comment>
<dbReference type="Pfam" id="PF22544">
    <property type="entry name" value="HYDIN_VesB_CFA65-like_Ig"/>
    <property type="match status" value="1"/>
</dbReference>
<dbReference type="InterPro" id="IPR011042">
    <property type="entry name" value="6-blade_b-propeller_TolB-like"/>
</dbReference>
<keyword evidence="3" id="KW-0963">Cytoplasm</keyword>
<dbReference type="NCBIfam" id="NF012200">
    <property type="entry name" value="choice_anch_D"/>
    <property type="match status" value="2"/>
</dbReference>
<dbReference type="EMBL" id="VRKQ01000024">
    <property type="protein sequence ID" value="TXG34494.1"/>
    <property type="molecule type" value="Genomic_DNA"/>
</dbReference>
<dbReference type="Pfam" id="PF07995">
    <property type="entry name" value="GSDH"/>
    <property type="match status" value="2"/>
</dbReference>
<keyword evidence="4" id="KW-0732">Signal</keyword>
<proteinExistence type="predicted"/>